<evidence type="ECO:0000313" key="2">
    <source>
        <dbReference type="EMBL" id="CAJ0573624.1"/>
    </source>
</evidence>
<feature type="region of interest" description="Disordered" evidence="1">
    <location>
        <begin position="367"/>
        <end position="400"/>
    </location>
</feature>
<name>A0AA36CSF9_9BILA</name>
<reference evidence="2" key="1">
    <citation type="submission" date="2023-06" db="EMBL/GenBank/DDBJ databases">
        <authorList>
            <person name="Delattre M."/>
        </authorList>
    </citation>
    <scope>NUCLEOTIDE SEQUENCE</scope>
    <source>
        <strain evidence="2">AF72</strain>
    </source>
</reference>
<gene>
    <name evidence="2" type="ORF">MSPICULIGERA_LOCUS11977</name>
</gene>
<feature type="non-terminal residue" evidence="2">
    <location>
        <position position="1"/>
    </location>
</feature>
<proteinExistence type="predicted"/>
<evidence type="ECO:0000256" key="1">
    <source>
        <dbReference type="SAM" id="MobiDB-lite"/>
    </source>
</evidence>
<comment type="caution">
    <text evidence="2">The sequence shown here is derived from an EMBL/GenBank/DDBJ whole genome shotgun (WGS) entry which is preliminary data.</text>
</comment>
<protein>
    <submittedName>
        <fullName evidence="2">Uncharacterized protein</fullName>
    </submittedName>
</protein>
<feature type="compositionally biased region" description="Low complexity" evidence="1">
    <location>
        <begin position="77"/>
        <end position="89"/>
    </location>
</feature>
<feature type="compositionally biased region" description="Basic and acidic residues" evidence="1">
    <location>
        <begin position="379"/>
        <end position="388"/>
    </location>
</feature>
<feature type="compositionally biased region" description="Low complexity" evidence="1">
    <location>
        <begin position="33"/>
        <end position="60"/>
    </location>
</feature>
<feature type="region of interest" description="Disordered" evidence="1">
    <location>
        <begin position="26"/>
        <end position="115"/>
    </location>
</feature>
<dbReference type="AlphaFoldDB" id="A0AA36CSF9"/>
<accession>A0AA36CSF9</accession>
<organism evidence="2 3">
    <name type="scientific">Mesorhabditis spiculigera</name>
    <dbReference type="NCBI Taxonomy" id="96644"/>
    <lineage>
        <taxon>Eukaryota</taxon>
        <taxon>Metazoa</taxon>
        <taxon>Ecdysozoa</taxon>
        <taxon>Nematoda</taxon>
        <taxon>Chromadorea</taxon>
        <taxon>Rhabditida</taxon>
        <taxon>Rhabditina</taxon>
        <taxon>Rhabditomorpha</taxon>
        <taxon>Rhabditoidea</taxon>
        <taxon>Rhabditidae</taxon>
        <taxon>Mesorhabditinae</taxon>
        <taxon>Mesorhabditis</taxon>
    </lineage>
</organism>
<feature type="compositionally biased region" description="Low complexity" evidence="1">
    <location>
        <begin position="105"/>
        <end position="114"/>
    </location>
</feature>
<feature type="compositionally biased region" description="Gly residues" evidence="1">
    <location>
        <begin position="90"/>
        <end position="104"/>
    </location>
</feature>
<evidence type="ECO:0000313" key="3">
    <source>
        <dbReference type="Proteomes" id="UP001177023"/>
    </source>
</evidence>
<sequence>MFVILLAVVGLTLSASFDSQSGGFGQAQGNGFGQPVNGNNDAGFNNNNNNNNPSPINQNGGFNGGMNGDGSQPLPINQNNGFGDQQNQGGFNGNNNGGFNGGDFNGQNNGFNNGSEQADWEAKLEQLKSQLESLRNGFVNFWNQLIQQQKAAIIGANWRRGRADVTAFKRPCRDIEKHISDKTNAYNNMHQDRRAVVAAQAELEAKESLLLLVEGRVRRLAVAEQQLALQTWRAAYASAYIAGRPFEEPPSAEFSDKYDLGDGLPTAINGFDKAKFNTYIDMDIVDLDKVAKELQGTIIPAAQKDVLAATAKRTESEKLYYLIAMRTRAIGVTAAATTIALRAKCADEASFTPVKGVDILTKKESVYDEPSDGSTAITDSKKIEKKEQEEDERPPQPRTPRRAHLNCICCAFDFVKCCD</sequence>
<dbReference type="EMBL" id="CATQJA010002621">
    <property type="protein sequence ID" value="CAJ0573624.1"/>
    <property type="molecule type" value="Genomic_DNA"/>
</dbReference>
<dbReference type="Proteomes" id="UP001177023">
    <property type="component" value="Unassembled WGS sequence"/>
</dbReference>
<keyword evidence="3" id="KW-1185">Reference proteome</keyword>